<comment type="caution">
    <text evidence="2">The sequence shown here is derived from an EMBL/GenBank/DDBJ whole genome shotgun (WGS) entry which is preliminary data.</text>
</comment>
<accession>A0A1Y2CDE5</accession>
<gene>
    <name evidence="2" type="ORF">BCR33DRAFT_849969</name>
</gene>
<protein>
    <submittedName>
        <fullName evidence="2">Uncharacterized protein</fullName>
    </submittedName>
</protein>
<evidence type="ECO:0000256" key="1">
    <source>
        <dbReference type="SAM" id="MobiDB-lite"/>
    </source>
</evidence>
<dbReference type="AlphaFoldDB" id="A0A1Y2CDE5"/>
<dbReference type="OrthoDB" id="2157506at2759"/>
<name>A0A1Y2CDE5_9FUNG</name>
<organism evidence="2 3">
    <name type="scientific">Rhizoclosmatium globosum</name>
    <dbReference type="NCBI Taxonomy" id="329046"/>
    <lineage>
        <taxon>Eukaryota</taxon>
        <taxon>Fungi</taxon>
        <taxon>Fungi incertae sedis</taxon>
        <taxon>Chytridiomycota</taxon>
        <taxon>Chytridiomycota incertae sedis</taxon>
        <taxon>Chytridiomycetes</taxon>
        <taxon>Chytridiales</taxon>
        <taxon>Chytriomycetaceae</taxon>
        <taxon>Rhizoclosmatium</taxon>
    </lineage>
</organism>
<proteinExistence type="predicted"/>
<dbReference type="Proteomes" id="UP000193642">
    <property type="component" value="Unassembled WGS sequence"/>
</dbReference>
<keyword evidence="3" id="KW-1185">Reference proteome</keyword>
<feature type="region of interest" description="Disordered" evidence="1">
    <location>
        <begin position="294"/>
        <end position="329"/>
    </location>
</feature>
<sequence>MSISTKQLLTCIIAAGVIAEVAFTGSIKHISQTISDVRAQKRVIWAPTLLINGYNFFCIIDMIVTELTFTLNKNDCDFGQRWANVIAHCSYLTFDSFILYKTYAISGFNSKVLLGIITVLLHRLVWTLLDLINSGGLWDVVGNQCLYNQYPLSGIGYNSSDVVCDVFSLTVSFLYTYKNISDSQSWLERILLFESVIRSAIICSVNFYGIYVSTFVTDGFTIQFFYMIQNYAYSKVINSELFWSQLRKSSNSRASTVKNVVKDSIARASAAIASSTETRRRTMERLRKSSFREDKFVSDESKPRAINRIADENHRKQSIHSQSRSLGPQ</sequence>
<dbReference type="EMBL" id="MCGO01000020">
    <property type="protein sequence ID" value="ORY45053.1"/>
    <property type="molecule type" value="Genomic_DNA"/>
</dbReference>
<reference evidence="2 3" key="1">
    <citation type="submission" date="2016-07" db="EMBL/GenBank/DDBJ databases">
        <title>Pervasive Adenine N6-methylation of Active Genes in Fungi.</title>
        <authorList>
            <consortium name="DOE Joint Genome Institute"/>
            <person name="Mondo S.J."/>
            <person name="Dannebaum R.O."/>
            <person name="Kuo R.C."/>
            <person name="Labutti K."/>
            <person name="Haridas S."/>
            <person name="Kuo A."/>
            <person name="Salamov A."/>
            <person name="Ahrendt S.R."/>
            <person name="Lipzen A."/>
            <person name="Sullivan W."/>
            <person name="Andreopoulos W.B."/>
            <person name="Clum A."/>
            <person name="Lindquist E."/>
            <person name="Daum C."/>
            <person name="Ramamoorthy G.K."/>
            <person name="Gryganskyi A."/>
            <person name="Culley D."/>
            <person name="Magnuson J.K."/>
            <person name="James T.Y."/>
            <person name="O'Malley M.A."/>
            <person name="Stajich J.E."/>
            <person name="Spatafora J.W."/>
            <person name="Visel A."/>
            <person name="Grigoriev I.V."/>
        </authorList>
    </citation>
    <scope>NUCLEOTIDE SEQUENCE [LARGE SCALE GENOMIC DNA]</scope>
    <source>
        <strain evidence="2 3">JEL800</strain>
    </source>
</reference>
<evidence type="ECO:0000313" key="3">
    <source>
        <dbReference type="Proteomes" id="UP000193642"/>
    </source>
</evidence>
<feature type="compositionally biased region" description="Polar residues" evidence="1">
    <location>
        <begin position="319"/>
        <end position="329"/>
    </location>
</feature>
<feature type="compositionally biased region" description="Basic and acidic residues" evidence="1">
    <location>
        <begin position="294"/>
        <end position="315"/>
    </location>
</feature>
<evidence type="ECO:0000313" key="2">
    <source>
        <dbReference type="EMBL" id="ORY45053.1"/>
    </source>
</evidence>